<comment type="caution">
    <text evidence="1">The sequence shown here is derived from an EMBL/GenBank/DDBJ whole genome shotgun (WGS) entry which is preliminary data.</text>
</comment>
<evidence type="ECO:0000313" key="2">
    <source>
        <dbReference type="Proteomes" id="UP000439424"/>
    </source>
</evidence>
<name>A0A6I4HX15_ACIBA</name>
<dbReference type="SUPFAM" id="SSF51905">
    <property type="entry name" value="FAD/NAD(P)-binding domain"/>
    <property type="match status" value="1"/>
</dbReference>
<sequence length="39" mass="4125">VFCCGEMLDWDAPTGGYLLTACFATGRAAGEGVHSFLEK</sequence>
<dbReference type="Proteomes" id="UP000439424">
    <property type="component" value="Unassembled WGS sequence"/>
</dbReference>
<gene>
    <name evidence="1" type="ORF">GNY86_21115</name>
</gene>
<accession>A0A6I4HX15</accession>
<dbReference type="RefSeq" id="WP_171502484.1">
    <property type="nucleotide sequence ID" value="NZ_WPIP01000421.1"/>
</dbReference>
<reference evidence="1 2" key="1">
    <citation type="submission" date="2019-11" db="EMBL/GenBank/DDBJ databases">
        <title>Multidrug-resistant Acinetobacter baumannii moving toward extensively drug-resistant over fifteen years in South of Brazil.</title>
        <authorList>
            <person name="Fedrigo N.H."/>
            <person name="Cerdeira L."/>
            <person name="Fuga B."/>
            <person name="Marini P.V.B."/>
            <person name="Shinohara D.R."/>
            <person name="Carrara-Marroni F.E."/>
            <person name="Lincopan N."/>
            <person name="Tognim M.C.B."/>
        </authorList>
    </citation>
    <scope>NUCLEOTIDE SEQUENCE [LARGE SCALE GENOMIC DNA]</scope>
    <source>
        <strain evidence="1 2">Ac576</strain>
    </source>
</reference>
<organism evidence="1 2">
    <name type="scientific">Acinetobacter baumannii</name>
    <dbReference type="NCBI Taxonomy" id="470"/>
    <lineage>
        <taxon>Bacteria</taxon>
        <taxon>Pseudomonadati</taxon>
        <taxon>Pseudomonadota</taxon>
        <taxon>Gammaproteobacteria</taxon>
        <taxon>Moraxellales</taxon>
        <taxon>Moraxellaceae</taxon>
        <taxon>Acinetobacter</taxon>
        <taxon>Acinetobacter calcoaceticus/baumannii complex</taxon>
    </lineage>
</organism>
<dbReference type="InterPro" id="IPR036188">
    <property type="entry name" value="FAD/NAD-bd_sf"/>
</dbReference>
<dbReference type="EMBL" id="WPIP01000421">
    <property type="protein sequence ID" value="MVM94036.1"/>
    <property type="molecule type" value="Genomic_DNA"/>
</dbReference>
<proteinExistence type="predicted"/>
<dbReference type="AlphaFoldDB" id="A0A6I4HX15"/>
<dbReference type="Gene3D" id="3.50.50.60">
    <property type="entry name" value="FAD/NAD(P)-binding domain"/>
    <property type="match status" value="1"/>
</dbReference>
<protein>
    <submittedName>
        <fullName evidence="1">Aminoacetone oxidase family FAD-binding enzyme</fullName>
    </submittedName>
</protein>
<evidence type="ECO:0000313" key="1">
    <source>
        <dbReference type="EMBL" id="MVM94036.1"/>
    </source>
</evidence>
<feature type="non-terminal residue" evidence="1">
    <location>
        <position position="1"/>
    </location>
</feature>